<keyword evidence="1" id="KW-0521">NADP</keyword>
<sequence>MKALIFRETGEPKSVLKLEEISPPPLAPGEALVRVLLSPINASDLHMVRGRYGYQPELPASPGIEGVGIVEAVGPSAQGPMVGTRVVFVDTWNTWREQIVCPADKLVPVPDGMDDSAAAASYINPLTAWALTKSTHNLKEGDWLLQTAAASSVGKFVLQLAQQYRFRTINVVRRREQESIIRNLGGDEVICTADEDLRSRLQELTAGKGVERAIDCVAGDLGAEIARNLAPAGTMLVYGALSSHRQTDPAKFLMPLFAPRLIYSTATVRGWWLPRWVPSQPLAEVRAATSDLLTMFSKGALTPPVSVRYSVKDFQEAVSLADGEAGQEKVLLDFSD</sequence>
<dbReference type="EMBL" id="RSDW01000001">
    <property type="protein sequence ID" value="RSL18436.1"/>
    <property type="molecule type" value="Genomic_DNA"/>
</dbReference>
<reference evidence="4 5" key="1">
    <citation type="submission" date="2018-12" db="EMBL/GenBank/DDBJ databases">
        <title>Sequencing of bacterial isolates from soil warming experiment in Harvard Forest, Massachusetts, USA.</title>
        <authorList>
            <person name="Deangelis K."/>
        </authorList>
    </citation>
    <scope>NUCLEOTIDE SEQUENCE [LARGE SCALE GENOMIC DNA]</scope>
    <source>
        <strain evidence="4 5">EB153</strain>
    </source>
</reference>
<dbReference type="InterPro" id="IPR013154">
    <property type="entry name" value="ADH-like_N"/>
</dbReference>
<protein>
    <submittedName>
        <fullName evidence="4">NADPH2:quinone reductase</fullName>
    </submittedName>
</protein>
<dbReference type="InterPro" id="IPR020843">
    <property type="entry name" value="ER"/>
</dbReference>
<gene>
    <name evidence="4" type="ORF">EDE15_4007</name>
</gene>
<dbReference type="CDD" id="cd05282">
    <property type="entry name" value="ETR_like"/>
    <property type="match status" value="1"/>
</dbReference>
<dbReference type="AlphaFoldDB" id="A0A3R9P0T5"/>
<feature type="domain" description="Enoyl reductase (ER)" evidence="3">
    <location>
        <begin position="14"/>
        <end position="332"/>
    </location>
</feature>
<evidence type="ECO:0000259" key="3">
    <source>
        <dbReference type="SMART" id="SM00829"/>
    </source>
</evidence>
<dbReference type="SUPFAM" id="SSF51735">
    <property type="entry name" value="NAD(P)-binding Rossmann-fold domains"/>
    <property type="match status" value="1"/>
</dbReference>
<dbReference type="Pfam" id="PF08240">
    <property type="entry name" value="ADH_N"/>
    <property type="match status" value="1"/>
</dbReference>
<dbReference type="RefSeq" id="WP_125486801.1">
    <property type="nucleotide sequence ID" value="NZ_RSDW01000001.1"/>
</dbReference>
<dbReference type="OrthoDB" id="9787435at2"/>
<evidence type="ECO:0000256" key="1">
    <source>
        <dbReference type="ARBA" id="ARBA00022857"/>
    </source>
</evidence>
<evidence type="ECO:0000313" key="4">
    <source>
        <dbReference type="EMBL" id="RSL18436.1"/>
    </source>
</evidence>
<dbReference type="InterPro" id="IPR013149">
    <property type="entry name" value="ADH-like_C"/>
</dbReference>
<dbReference type="GO" id="GO:0016651">
    <property type="term" value="F:oxidoreductase activity, acting on NAD(P)H"/>
    <property type="evidence" value="ECO:0007669"/>
    <property type="project" value="TreeGrafter"/>
</dbReference>
<comment type="caution">
    <text evidence="4">The sequence shown here is derived from an EMBL/GenBank/DDBJ whole genome shotgun (WGS) entry which is preliminary data.</text>
</comment>
<keyword evidence="2" id="KW-0560">Oxidoreductase</keyword>
<dbReference type="PANTHER" id="PTHR48106">
    <property type="entry name" value="QUINONE OXIDOREDUCTASE PIG3-RELATED"/>
    <property type="match status" value="1"/>
</dbReference>
<accession>A0A3R9P0T5</accession>
<evidence type="ECO:0000313" key="5">
    <source>
        <dbReference type="Proteomes" id="UP000269669"/>
    </source>
</evidence>
<dbReference type="Gene3D" id="3.90.180.10">
    <property type="entry name" value="Medium-chain alcohol dehydrogenases, catalytic domain"/>
    <property type="match status" value="1"/>
</dbReference>
<dbReference type="InterPro" id="IPR036291">
    <property type="entry name" value="NAD(P)-bd_dom_sf"/>
</dbReference>
<dbReference type="SUPFAM" id="SSF50129">
    <property type="entry name" value="GroES-like"/>
    <property type="match status" value="1"/>
</dbReference>
<evidence type="ECO:0000256" key="2">
    <source>
        <dbReference type="ARBA" id="ARBA00023002"/>
    </source>
</evidence>
<dbReference type="Gene3D" id="3.40.50.720">
    <property type="entry name" value="NAD(P)-binding Rossmann-like Domain"/>
    <property type="match status" value="1"/>
</dbReference>
<dbReference type="PANTHER" id="PTHR48106:SF2">
    <property type="entry name" value="ZN2+-BINDING DEHYDROGENASE"/>
    <property type="match status" value="1"/>
</dbReference>
<dbReference type="InterPro" id="IPR011032">
    <property type="entry name" value="GroES-like_sf"/>
</dbReference>
<proteinExistence type="predicted"/>
<dbReference type="GO" id="GO:0070402">
    <property type="term" value="F:NADPH binding"/>
    <property type="evidence" value="ECO:0007669"/>
    <property type="project" value="TreeGrafter"/>
</dbReference>
<dbReference type="SMART" id="SM00829">
    <property type="entry name" value="PKS_ER"/>
    <property type="match status" value="1"/>
</dbReference>
<organism evidence="4 5">
    <name type="scientific">Edaphobacter aggregans</name>
    <dbReference type="NCBI Taxonomy" id="570835"/>
    <lineage>
        <taxon>Bacteria</taxon>
        <taxon>Pseudomonadati</taxon>
        <taxon>Acidobacteriota</taxon>
        <taxon>Terriglobia</taxon>
        <taxon>Terriglobales</taxon>
        <taxon>Acidobacteriaceae</taxon>
        <taxon>Edaphobacter</taxon>
    </lineage>
</organism>
<dbReference type="Proteomes" id="UP000269669">
    <property type="component" value="Unassembled WGS sequence"/>
</dbReference>
<dbReference type="Pfam" id="PF00107">
    <property type="entry name" value="ADH_zinc_N"/>
    <property type="match status" value="1"/>
</dbReference>
<name>A0A3R9P0T5_9BACT</name>
<keyword evidence="5" id="KW-1185">Reference proteome</keyword>